<sequence>MTEVGGVQVSLFAWDELARDLVRTKTPRTQCEDQGALAKVIGCLVEYTDVLDSEIWSTGIVINQH</sequence>
<dbReference type="Proteomes" id="UP000030710">
    <property type="component" value="Unassembled WGS sequence"/>
</dbReference>
<dbReference type="AlphaFoldDB" id="U1NAG5"/>
<dbReference type="RefSeq" id="WP_021053087.1">
    <property type="nucleotide sequence ID" value="NZ_KE356561.1"/>
</dbReference>
<dbReference type="HOGENOM" id="CLU_2839333_0_0_2"/>
<organism evidence="1 2">
    <name type="scientific">Haloquadratum walsbyi J07HQW2</name>
    <dbReference type="NCBI Taxonomy" id="1238425"/>
    <lineage>
        <taxon>Archaea</taxon>
        <taxon>Methanobacteriati</taxon>
        <taxon>Methanobacteriota</taxon>
        <taxon>Stenosarchaea group</taxon>
        <taxon>Halobacteria</taxon>
        <taxon>Halobacteriales</taxon>
        <taxon>Haloferacaceae</taxon>
        <taxon>Haloquadratum</taxon>
    </lineage>
</organism>
<reference evidence="1 2" key="1">
    <citation type="journal article" date="2013" name="PLoS ONE">
        <title>Assembly-driven community genomics of a hypersaline microbial ecosystem.</title>
        <authorList>
            <person name="Podell S."/>
            <person name="Ugalde J.A."/>
            <person name="Narasingarao P."/>
            <person name="Banfield J.F."/>
            <person name="Heidelberg K.B."/>
            <person name="Allen E.E."/>
        </authorList>
    </citation>
    <scope>NUCLEOTIDE SEQUENCE [LARGE SCALE GENOMIC DNA]</scope>
    <source>
        <strain evidence="2">J07HQW2</strain>
    </source>
</reference>
<gene>
    <name evidence="1" type="ORF">J07HQW2_00026</name>
</gene>
<proteinExistence type="predicted"/>
<dbReference type="STRING" id="1238425.J07HQW2_00026"/>
<accession>U1NAG5</accession>
<evidence type="ECO:0000313" key="1">
    <source>
        <dbReference type="EMBL" id="ERG93593.1"/>
    </source>
</evidence>
<name>U1NAG5_9EURY</name>
<evidence type="ECO:0000313" key="2">
    <source>
        <dbReference type="Proteomes" id="UP000030710"/>
    </source>
</evidence>
<protein>
    <submittedName>
        <fullName evidence="1">Uncharacterized protein</fullName>
    </submittedName>
</protein>
<dbReference type="EMBL" id="KE356561">
    <property type="protein sequence ID" value="ERG93593.1"/>
    <property type="molecule type" value="Genomic_DNA"/>
</dbReference>